<comment type="caution">
    <text evidence="3">The sequence shown here is derived from an EMBL/GenBank/DDBJ whole genome shotgun (WGS) entry which is preliminary data.</text>
</comment>
<dbReference type="InterPro" id="IPR016914">
    <property type="entry name" value="TrmL"/>
</dbReference>
<dbReference type="GO" id="GO:0032259">
    <property type="term" value="P:methylation"/>
    <property type="evidence" value="ECO:0007669"/>
    <property type="project" value="UniProtKB-KW"/>
</dbReference>
<evidence type="ECO:0000256" key="2">
    <source>
        <dbReference type="ARBA" id="ARBA00022691"/>
    </source>
</evidence>
<dbReference type="GO" id="GO:0008168">
    <property type="term" value="F:methyltransferase activity"/>
    <property type="evidence" value="ECO:0007669"/>
    <property type="project" value="UniProtKB-KW"/>
</dbReference>
<organism evidence="3 4">
    <name type="scientific">Salvia divinorum</name>
    <name type="common">Maria pastora</name>
    <name type="synonym">Diviner's sage</name>
    <dbReference type="NCBI Taxonomy" id="28513"/>
    <lineage>
        <taxon>Eukaryota</taxon>
        <taxon>Viridiplantae</taxon>
        <taxon>Streptophyta</taxon>
        <taxon>Embryophyta</taxon>
        <taxon>Tracheophyta</taxon>
        <taxon>Spermatophyta</taxon>
        <taxon>Magnoliopsida</taxon>
        <taxon>eudicotyledons</taxon>
        <taxon>Gunneridae</taxon>
        <taxon>Pentapetalae</taxon>
        <taxon>asterids</taxon>
        <taxon>lamiids</taxon>
        <taxon>Lamiales</taxon>
        <taxon>Lamiaceae</taxon>
        <taxon>Nepetoideae</taxon>
        <taxon>Mentheae</taxon>
        <taxon>Salviinae</taxon>
        <taxon>Salvia</taxon>
        <taxon>Salvia subgen. Calosphace</taxon>
    </lineage>
</organism>
<dbReference type="Proteomes" id="UP001567538">
    <property type="component" value="Unassembled WGS sequence"/>
</dbReference>
<sequence>MALDVDMITSKFLGYSSPALSSSVYLSSTKEVSTRAATLGSTATTGIPGSIARTCAASAVKLHLIEPLGFDQVDDVILKMVEFSISRIGILHSSWPEFREYFKKQEGEKRLLALFAYSV</sequence>
<keyword evidence="3" id="KW-0808">Transferase</keyword>
<evidence type="ECO:0000256" key="1">
    <source>
        <dbReference type="ARBA" id="ARBA00022490"/>
    </source>
</evidence>
<keyword evidence="3" id="KW-0489">Methyltransferase</keyword>
<dbReference type="PANTHER" id="PTHR42971:SF1">
    <property type="entry name" value="TRNA (CYTIDINE(34)-2'-O)-METHYLTRANSFERASE"/>
    <property type="match status" value="1"/>
</dbReference>
<dbReference type="EC" id="2.1.1.207" evidence="3"/>
<dbReference type="EMBL" id="JBEAFC010000009">
    <property type="protein sequence ID" value="KAL1539972.1"/>
    <property type="molecule type" value="Genomic_DNA"/>
</dbReference>
<name>A0ABD1G7Y9_SALDI</name>
<keyword evidence="1" id="KW-0963">Cytoplasm</keyword>
<evidence type="ECO:0000313" key="4">
    <source>
        <dbReference type="Proteomes" id="UP001567538"/>
    </source>
</evidence>
<reference evidence="3 4" key="1">
    <citation type="submission" date="2024-06" db="EMBL/GenBank/DDBJ databases">
        <title>A chromosome level genome sequence of Diviner's sage (Salvia divinorum).</title>
        <authorList>
            <person name="Ford S.A."/>
            <person name="Ro D.-K."/>
            <person name="Ness R.W."/>
            <person name="Phillips M.A."/>
        </authorList>
    </citation>
    <scope>NUCLEOTIDE SEQUENCE [LARGE SCALE GENOMIC DNA]</scope>
    <source>
        <strain evidence="3">SAF-2024a</strain>
        <tissue evidence="3">Leaf</tissue>
    </source>
</reference>
<keyword evidence="2" id="KW-0949">S-adenosyl-L-methionine</keyword>
<evidence type="ECO:0000313" key="3">
    <source>
        <dbReference type="EMBL" id="KAL1539972.1"/>
    </source>
</evidence>
<protein>
    <submittedName>
        <fullName evidence="3">tRNA (Cytidine(34)-2'-O)-methyltransferase</fullName>
        <ecNumber evidence="3">2.1.1.207</ecNumber>
    </submittedName>
</protein>
<proteinExistence type="predicted"/>
<dbReference type="AlphaFoldDB" id="A0ABD1G7Y9"/>
<dbReference type="PANTHER" id="PTHR42971">
    <property type="entry name" value="TRNA (CYTIDINE(34)-2'-O)-METHYLTRANSFERASE"/>
    <property type="match status" value="1"/>
</dbReference>
<gene>
    <name evidence="3" type="ORF">AAHA92_24393</name>
</gene>
<accession>A0ABD1G7Y9</accession>
<keyword evidence="4" id="KW-1185">Reference proteome</keyword>